<name>A0A2M7RIH8_9BACT</name>
<dbReference type="Proteomes" id="UP000230779">
    <property type="component" value="Unassembled WGS sequence"/>
</dbReference>
<dbReference type="CDD" id="cd12797">
    <property type="entry name" value="M23_peptidase"/>
    <property type="match status" value="1"/>
</dbReference>
<organism evidence="3 4">
    <name type="scientific">Candidatus Kerfeldbacteria bacterium CG_4_10_14_0_8_um_filter_42_10</name>
    <dbReference type="NCBI Taxonomy" id="2014248"/>
    <lineage>
        <taxon>Bacteria</taxon>
        <taxon>Candidatus Kerfeldiibacteriota</taxon>
    </lineage>
</organism>
<proteinExistence type="predicted"/>
<dbReference type="SUPFAM" id="SSF51261">
    <property type="entry name" value="Duplicated hybrid motif"/>
    <property type="match status" value="1"/>
</dbReference>
<evidence type="ECO:0000313" key="4">
    <source>
        <dbReference type="Proteomes" id="UP000230779"/>
    </source>
</evidence>
<dbReference type="InterPro" id="IPR011055">
    <property type="entry name" value="Dup_hybrid_motif"/>
</dbReference>
<evidence type="ECO:0000259" key="2">
    <source>
        <dbReference type="Pfam" id="PF01551"/>
    </source>
</evidence>
<dbReference type="EMBL" id="PFMD01000043">
    <property type="protein sequence ID" value="PIY96565.1"/>
    <property type="molecule type" value="Genomic_DNA"/>
</dbReference>
<dbReference type="Pfam" id="PF01551">
    <property type="entry name" value="Peptidase_M23"/>
    <property type="match status" value="1"/>
</dbReference>
<evidence type="ECO:0000313" key="3">
    <source>
        <dbReference type="EMBL" id="PIY96565.1"/>
    </source>
</evidence>
<feature type="transmembrane region" description="Helical" evidence="1">
    <location>
        <begin position="32"/>
        <end position="50"/>
    </location>
</feature>
<protein>
    <recommendedName>
        <fullName evidence="2">M23ase beta-sheet core domain-containing protein</fullName>
    </recommendedName>
</protein>
<sequence length="267" mass="28996">MIVHSNQILSWAGLIDQHKTPNKESKMWQKSTIIAMAVLAIALAAGLFISCEKQESPVGIQENQENLGQTGNSEVGDSTGWYGLKENPSVICSPSSWPQSMVGFKWPVVSGQKVKIYAGYGPGGGSSYHQGADYHAVDLHNGDNPSATRWMWVTNPAMGEVMEIGTNQYSSYGYYVKMNHHNGWISMVCHLQTNPENFIAVGNTLLQGTFLGYTGSSGWATGPHIHFVIRRYGVSQPLSGIDGDANIVINGIYTSSNVYVPPPFGIP</sequence>
<dbReference type="PANTHER" id="PTHR21666">
    <property type="entry name" value="PEPTIDASE-RELATED"/>
    <property type="match status" value="1"/>
</dbReference>
<reference evidence="3 4" key="1">
    <citation type="submission" date="2017-09" db="EMBL/GenBank/DDBJ databases">
        <title>Depth-based differentiation of microbial function through sediment-hosted aquifers and enrichment of novel symbionts in the deep terrestrial subsurface.</title>
        <authorList>
            <person name="Probst A.J."/>
            <person name="Ladd B."/>
            <person name="Jarett J.K."/>
            <person name="Geller-Mcgrath D.E."/>
            <person name="Sieber C.M."/>
            <person name="Emerson J.B."/>
            <person name="Anantharaman K."/>
            <person name="Thomas B.C."/>
            <person name="Malmstrom R."/>
            <person name="Stieglmeier M."/>
            <person name="Klingl A."/>
            <person name="Woyke T."/>
            <person name="Ryan C.M."/>
            <person name="Banfield J.F."/>
        </authorList>
    </citation>
    <scope>NUCLEOTIDE SEQUENCE [LARGE SCALE GENOMIC DNA]</scope>
    <source>
        <strain evidence="3">CG_4_10_14_0_8_um_filter_42_10</strain>
    </source>
</reference>
<dbReference type="GO" id="GO:0004222">
    <property type="term" value="F:metalloendopeptidase activity"/>
    <property type="evidence" value="ECO:0007669"/>
    <property type="project" value="TreeGrafter"/>
</dbReference>
<keyword evidence="1" id="KW-0812">Transmembrane</keyword>
<accession>A0A2M7RIH8</accession>
<dbReference type="InterPro" id="IPR016047">
    <property type="entry name" value="M23ase_b-sheet_dom"/>
</dbReference>
<dbReference type="InterPro" id="IPR050570">
    <property type="entry name" value="Cell_wall_metabolism_enzyme"/>
</dbReference>
<evidence type="ECO:0000256" key="1">
    <source>
        <dbReference type="SAM" id="Phobius"/>
    </source>
</evidence>
<comment type="caution">
    <text evidence="3">The sequence shown here is derived from an EMBL/GenBank/DDBJ whole genome shotgun (WGS) entry which is preliminary data.</text>
</comment>
<dbReference type="PANTHER" id="PTHR21666:SF270">
    <property type="entry name" value="MUREIN HYDROLASE ACTIVATOR ENVC"/>
    <property type="match status" value="1"/>
</dbReference>
<gene>
    <name evidence="3" type="ORF">COY66_03895</name>
</gene>
<feature type="domain" description="M23ase beta-sheet core" evidence="2">
    <location>
        <begin position="153"/>
        <end position="234"/>
    </location>
</feature>
<keyword evidence="1" id="KW-0472">Membrane</keyword>
<keyword evidence="1" id="KW-1133">Transmembrane helix</keyword>
<dbReference type="AlphaFoldDB" id="A0A2M7RIH8"/>
<dbReference type="Gene3D" id="2.70.70.10">
    <property type="entry name" value="Glucose Permease (Domain IIA)"/>
    <property type="match status" value="1"/>
</dbReference>